<reference evidence="1 2" key="1">
    <citation type="journal article" date="2016" name="Genome Announc.">
        <title>Draft Whole-Genome Sequence of Trichoderma gamsii T6085, a Promising Biocontrol Agent of Fusarium Head Blight on Wheat.</title>
        <authorList>
            <person name="Baroncelli R."/>
            <person name="Zapparata A."/>
            <person name="Piaggeschi G."/>
            <person name="Sarrocco S."/>
            <person name="Vannacci G."/>
        </authorList>
    </citation>
    <scope>NUCLEOTIDE SEQUENCE [LARGE SCALE GENOMIC DNA]</scope>
    <source>
        <strain evidence="1 2">T6085</strain>
    </source>
</reference>
<dbReference type="SUPFAM" id="SSF54909">
    <property type="entry name" value="Dimeric alpha+beta barrel"/>
    <property type="match status" value="1"/>
</dbReference>
<dbReference type="GeneID" id="29980437"/>
<dbReference type="EMBL" id="JPDN02000005">
    <property type="protein sequence ID" value="PON29019.1"/>
    <property type="molecule type" value="Genomic_DNA"/>
</dbReference>
<dbReference type="AlphaFoldDB" id="A0A2P4ZXJ2"/>
<dbReference type="InterPro" id="IPR011008">
    <property type="entry name" value="Dimeric_a/b-barrel"/>
</dbReference>
<evidence type="ECO:0000313" key="1">
    <source>
        <dbReference type="EMBL" id="PON29019.1"/>
    </source>
</evidence>
<evidence type="ECO:0000313" key="2">
    <source>
        <dbReference type="Proteomes" id="UP000054821"/>
    </source>
</evidence>
<proteinExistence type="predicted"/>
<accession>A0A2P4ZXJ2</accession>
<protein>
    <recommendedName>
        <fullName evidence="3">ABM domain-containing protein</fullName>
    </recommendedName>
</protein>
<dbReference type="RefSeq" id="XP_018666496.2">
    <property type="nucleotide sequence ID" value="XM_018800354.2"/>
</dbReference>
<sequence>MFNILRTTSYKRSNHFFNSRFSRVHSAFSTSAKMPITELVFIRPKPDAQLRKELDAKLPGVLSSVFSKIPKLDVLYIGSKLDGTCEDTHQQDEMCLFLQWQHISGFDSFIGSPEFTTFKKSMLPYLAGPADIQLYESPEDGLIRTTENPLYLHVLKSNPNVGDTETSSQQRTAINNEWQAFIERFRLASGSNGSLDFSLNGFGLRKDNGAFLSIAGWRDHKLINLALNDLDVKNSLRRLQDVAEKSTWDHFIFKTQQVALDK</sequence>
<keyword evidence="2" id="KW-1185">Reference proteome</keyword>
<evidence type="ECO:0008006" key="3">
    <source>
        <dbReference type="Google" id="ProtNLM"/>
    </source>
</evidence>
<organism evidence="1 2">
    <name type="scientific">Trichoderma gamsii</name>
    <dbReference type="NCBI Taxonomy" id="398673"/>
    <lineage>
        <taxon>Eukaryota</taxon>
        <taxon>Fungi</taxon>
        <taxon>Dikarya</taxon>
        <taxon>Ascomycota</taxon>
        <taxon>Pezizomycotina</taxon>
        <taxon>Sordariomycetes</taxon>
        <taxon>Hypocreomycetidae</taxon>
        <taxon>Hypocreales</taxon>
        <taxon>Hypocreaceae</taxon>
        <taxon>Trichoderma</taxon>
    </lineage>
</organism>
<name>A0A2P4ZXJ2_9HYPO</name>
<dbReference type="Proteomes" id="UP000054821">
    <property type="component" value="Unassembled WGS sequence"/>
</dbReference>
<comment type="caution">
    <text evidence="1">The sequence shown here is derived from an EMBL/GenBank/DDBJ whole genome shotgun (WGS) entry which is preliminary data.</text>
</comment>
<gene>
    <name evidence="1" type="ORF">TGAM01_v202127</name>
</gene>